<dbReference type="EMBL" id="JBEPLW010000023">
    <property type="protein sequence ID" value="MET3576441.1"/>
    <property type="molecule type" value="Genomic_DNA"/>
</dbReference>
<evidence type="ECO:0000313" key="4">
    <source>
        <dbReference type="Proteomes" id="UP001549099"/>
    </source>
</evidence>
<dbReference type="SUPFAM" id="SSF53041">
    <property type="entry name" value="Resolvase-like"/>
    <property type="match status" value="1"/>
</dbReference>
<name>A0ABV2GDU5_9BACL</name>
<evidence type="ECO:0000259" key="2">
    <source>
        <dbReference type="PROSITE" id="PS51736"/>
    </source>
</evidence>
<feature type="domain" description="Resolvase/invertase-type recombinase catalytic" evidence="2">
    <location>
        <begin position="7"/>
        <end position="152"/>
    </location>
</feature>
<dbReference type="PROSITE" id="PS51736">
    <property type="entry name" value="RECOMBINASES_3"/>
    <property type="match status" value="1"/>
</dbReference>
<sequence length="222" mass="25122">MKRGEDTCVLYCRVSTEKETQDLSLERQEEELLAFADELGFPVGGVFLDRHSGYDMDRDGLLDLIDHVRENGTKAVLVQDETRLGRGNARVAVLHLLSKAGASTFTLTDKGPVALNEMDTMLLEILAIVEEYQRKMHNAKIKRGMRRAVEKGYRPERNLKKKGNPEGRERIDVPLAEIVSLRDKGLTFEEIASTLRGLGHDVSKATVHRRFREYIENGEPSE</sequence>
<comment type="similarity">
    <text evidence="1">Belongs to the site-specific recombinase resolvase family.</text>
</comment>
<dbReference type="PANTHER" id="PTHR30461">
    <property type="entry name" value="DNA-INVERTASE FROM LAMBDOID PROPHAGE"/>
    <property type="match status" value="1"/>
</dbReference>
<accession>A0ABV2GDU5</accession>
<dbReference type="Gene3D" id="3.40.50.1390">
    <property type="entry name" value="Resolvase, N-terminal catalytic domain"/>
    <property type="match status" value="1"/>
</dbReference>
<reference evidence="3 4" key="1">
    <citation type="submission" date="2024-06" db="EMBL/GenBank/DDBJ databases">
        <title>Genomic Encyclopedia of Type Strains, Phase IV (KMG-IV): sequencing the most valuable type-strain genomes for metagenomic binning, comparative biology and taxonomic classification.</title>
        <authorList>
            <person name="Goeker M."/>
        </authorList>
    </citation>
    <scope>NUCLEOTIDE SEQUENCE [LARGE SCALE GENOMIC DNA]</scope>
    <source>
        <strain evidence="3 4">DSM 26128</strain>
    </source>
</reference>
<dbReference type="Pfam" id="PF00239">
    <property type="entry name" value="Resolvase"/>
    <property type="match status" value="1"/>
</dbReference>
<dbReference type="CDD" id="cd00338">
    <property type="entry name" value="Ser_Recombinase"/>
    <property type="match status" value="1"/>
</dbReference>
<proteinExistence type="inferred from homology"/>
<gene>
    <name evidence="3" type="ORF">ABID49_002359</name>
</gene>
<dbReference type="RefSeq" id="WP_354198490.1">
    <property type="nucleotide sequence ID" value="NZ_JBEPLW010000023.1"/>
</dbReference>
<dbReference type="InterPro" id="IPR050639">
    <property type="entry name" value="SSR_resolvase"/>
</dbReference>
<organism evidence="3 4">
    <name type="scientific">Bhargavaea ullalensis</name>
    <dbReference type="NCBI Taxonomy" id="1265685"/>
    <lineage>
        <taxon>Bacteria</taxon>
        <taxon>Bacillati</taxon>
        <taxon>Bacillota</taxon>
        <taxon>Bacilli</taxon>
        <taxon>Bacillales</taxon>
        <taxon>Caryophanaceae</taxon>
        <taxon>Bhargavaea</taxon>
    </lineage>
</organism>
<keyword evidence="4" id="KW-1185">Reference proteome</keyword>
<dbReference type="Proteomes" id="UP001549099">
    <property type="component" value="Unassembled WGS sequence"/>
</dbReference>
<comment type="caution">
    <text evidence="3">The sequence shown here is derived from an EMBL/GenBank/DDBJ whole genome shotgun (WGS) entry which is preliminary data.</text>
</comment>
<evidence type="ECO:0000313" key="3">
    <source>
        <dbReference type="EMBL" id="MET3576441.1"/>
    </source>
</evidence>
<dbReference type="SMART" id="SM00857">
    <property type="entry name" value="Resolvase"/>
    <property type="match status" value="1"/>
</dbReference>
<evidence type="ECO:0000256" key="1">
    <source>
        <dbReference type="ARBA" id="ARBA00009913"/>
    </source>
</evidence>
<dbReference type="InterPro" id="IPR006119">
    <property type="entry name" value="Resolv_N"/>
</dbReference>
<protein>
    <submittedName>
        <fullName evidence="3">DNA invertase Pin-like site-specific DNA recombinase</fullName>
    </submittedName>
</protein>
<dbReference type="InterPro" id="IPR036162">
    <property type="entry name" value="Resolvase-like_N_sf"/>
</dbReference>
<dbReference type="PANTHER" id="PTHR30461:SF26">
    <property type="entry name" value="RESOLVASE HOMOLOG YNEB"/>
    <property type="match status" value="1"/>
</dbReference>